<gene>
    <name evidence="2" type="ORF">EVAR_16768_1</name>
</gene>
<protein>
    <submittedName>
        <fullName evidence="2">Uncharacterized protein</fullName>
    </submittedName>
</protein>
<sequence>MRRLRLAARATSLDSRKYCRLMQMSGRPGGAATDLRRGKNQPAPARPVRWGGKDECLFCFYSRNVEGANEREDIGAVKRASDSKNFKGLRQPVSKRSCSWRIPPGGTAMKCQKCMLRLRKPHDAAYVFILDYPKSHQKVSNRCPCTTAHWIPAIRKESLVHCRHFRKKEWKDAKFESVPEARLRGWEGGVDGEECSSEATVKVQSPNSQSICRYLLGIRN</sequence>
<name>A0A4C1UKW6_EUMVA</name>
<evidence type="ECO:0000256" key="1">
    <source>
        <dbReference type="SAM" id="MobiDB-lite"/>
    </source>
</evidence>
<accession>A0A4C1UKW6</accession>
<proteinExistence type="predicted"/>
<keyword evidence="3" id="KW-1185">Reference proteome</keyword>
<comment type="caution">
    <text evidence="2">The sequence shown here is derived from an EMBL/GenBank/DDBJ whole genome shotgun (WGS) entry which is preliminary data.</text>
</comment>
<dbReference type="Proteomes" id="UP000299102">
    <property type="component" value="Unassembled WGS sequence"/>
</dbReference>
<dbReference type="EMBL" id="BGZK01000189">
    <property type="protein sequence ID" value="GBP27098.1"/>
    <property type="molecule type" value="Genomic_DNA"/>
</dbReference>
<organism evidence="2 3">
    <name type="scientific">Eumeta variegata</name>
    <name type="common">Bagworm moth</name>
    <name type="synonym">Eumeta japonica</name>
    <dbReference type="NCBI Taxonomy" id="151549"/>
    <lineage>
        <taxon>Eukaryota</taxon>
        <taxon>Metazoa</taxon>
        <taxon>Ecdysozoa</taxon>
        <taxon>Arthropoda</taxon>
        <taxon>Hexapoda</taxon>
        <taxon>Insecta</taxon>
        <taxon>Pterygota</taxon>
        <taxon>Neoptera</taxon>
        <taxon>Endopterygota</taxon>
        <taxon>Lepidoptera</taxon>
        <taxon>Glossata</taxon>
        <taxon>Ditrysia</taxon>
        <taxon>Tineoidea</taxon>
        <taxon>Psychidae</taxon>
        <taxon>Oiketicinae</taxon>
        <taxon>Eumeta</taxon>
    </lineage>
</organism>
<dbReference type="AlphaFoldDB" id="A0A4C1UKW6"/>
<evidence type="ECO:0000313" key="3">
    <source>
        <dbReference type="Proteomes" id="UP000299102"/>
    </source>
</evidence>
<reference evidence="2 3" key="1">
    <citation type="journal article" date="2019" name="Commun. Biol.">
        <title>The bagworm genome reveals a unique fibroin gene that provides high tensile strength.</title>
        <authorList>
            <person name="Kono N."/>
            <person name="Nakamura H."/>
            <person name="Ohtoshi R."/>
            <person name="Tomita M."/>
            <person name="Numata K."/>
            <person name="Arakawa K."/>
        </authorList>
    </citation>
    <scope>NUCLEOTIDE SEQUENCE [LARGE SCALE GENOMIC DNA]</scope>
</reference>
<evidence type="ECO:0000313" key="2">
    <source>
        <dbReference type="EMBL" id="GBP27098.1"/>
    </source>
</evidence>
<feature type="region of interest" description="Disordered" evidence="1">
    <location>
        <begin position="27"/>
        <end position="46"/>
    </location>
</feature>